<dbReference type="PANTHER" id="PTHR13847">
    <property type="entry name" value="SARCOSINE DEHYDROGENASE-RELATED"/>
    <property type="match status" value="1"/>
</dbReference>
<dbReference type="SUPFAM" id="SSF54373">
    <property type="entry name" value="FAD-linked reductases, C-terminal domain"/>
    <property type="match status" value="1"/>
</dbReference>
<keyword evidence="4 6" id="KW-0560">Oxidoreductase</keyword>
<evidence type="ECO:0000256" key="3">
    <source>
        <dbReference type="ARBA" id="ARBA00022630"/>
    </source>
</evidence>
<evidence type="ECO:0000256" key="4">
    <source>
        <dbReference type="ARBA" id="ARBA00023002"/>
    </source>
</evidence>
<proteinExistence type="inferred from homology"/>
<comment type="cofactor">
    <cofactor evidence="1">
        <name>FAD</name>
        <dbReference type="ChEBI" id="CHEBI:57692"/>
    </cofactor>
</comment>
<feature type="domain" description="FAD dependent oxidoreductase" evidence="5">
    <location>
        <begin position="4"/>
        <end position="349"/>
    </location>
</feature>
<dbReference type="InterPro" id="IPR036188">
    <property type="entry name" value="FAD/NAD-bd_sf"/>
</dbReference>
<dbReference type="Pfam" id="PF01266">
    <property type="entry name" value="DAO"/>
    <property type="match status" value="1"/>
</dbReference>
<dbReference type="RefSeq" id="WP_307068836.1">
    <property type="nucleotide sequence ID" value="NZ_JAUSUP010000007.1"/>
</dbReference>
<evidence type="ECO:0000313" key="7">
    <source>
        <dbReference type="Proteomes" id="UP001236723"/>
    </source>
</evidence>
<evidence type="ECO:0000256" key="1">
    <source>
        <dbReference type="ARBA" id="ARBA00001974"/>
    </source>
</evidence>
<sequence length="367" mass="39376">MKHIIIGAGILGAATAYRLVQQGEDVVLVDADFQGKATRAGAGIVCPWVGARKDPDLYELAKAGAVDYPVLIDDLRKDEAGETGYYKCGALALANTEAELEALYEEAVRKREETDFVGSVEKLTNTEAKAMFPPLQDDCKAVHVSGGARVDGNLLTQALVRAFEKRGGQLFEEEVELESRGGEIVVRTLEGVLEADRVIVASGAWSKKLLEQVEVSIELEPQRGQIAHLRSEGEDTKGWSVVLPQSSHYMLAFDDGRVVFGATREAGSGFDYRLTAGGVQEVLDEGLAVAPGLADATLEDVRIGFRPMGPDQKPLLGKTASYNNLIVATGLGPSGLTIGPFVGKMTAKLAIDEEVEMDLTPFDPLRT</sequence>
<evidence type="ECO:0000256" key="2">
    <source>
        <dbReference type="ARBA" id="ARBA00009410"/>
    </source>
</evidence>
<reference evidence="6 7" key="1">
    <citation type="submission" date="2023-07" db="EMBL/GenBank/DDBJ databases">
        <title>Genomic Encyclopedia of Type Strains, Phase IV (KMG-IV): sequencing the most valuable type-strain genomes for metagenomic binning, comparative biology and taxonomic classification.</title>
        <authorList>
            <person name="Goeker M."/>
        </authorList>
    </citation>
    <scope>NUCLEOTIDE SEQUENCE [LARGE SCALE GENOMIC DNA]</scope>
    <source>
        <strain evidence="6 7">DSM 15448</strain>
    </source>
</reference>
<dbReference type="EC" id="1.4.99.-" evidence="6"/>
<evidence type="ECO:0000259" key="5">
    <source>
        <dbReference type="Pfam" id="PF01266"/>
    </source>
</evidence>
<dbReference type="Gene3D" id="3.50.50.60">
    <property type="entry name" value="FAD/NAD(P)-binding domain"/>
    <property type="match status" value="1"/>
</dbReference>
<protein>
    <submittedName>
        <fullName evidence="6">D-amino-acid dehydrogenase</fullName>
        <ecNumber evidence="6">1.4.99.-</ecNumber>
    </submittedName>
</protein>
<dbReference type="EMBL" id="JAUSUP010000007">
    <property type="protein sequence ID" value="MDQ0352343.1"/>
    <property type="molecule type" value="Genomic_DNA"/>
</dbReference>
<comment type="caution">
    <text evidence="6">The sequence shown here is derived from an EMBL/GenBank/DDBJ whole genome shotgun (WGS) entry which is preliminary data.</text>
</comment>
<comment type="similarity">
    <text evidence="2">Belongs to the DadA oxidoreductase family.</text>
</comment>
<evidence type="ECO:0000313" key="6">
    <source>
        <dbReference type="EMBL" id="MDQ0352343.1"/>
    </source>
</evidence>
<accession>A0ABU0DV53</accession>
<keyword evidence="3" id="KW-0285">Flavoprotein</keyword>
<keyword evidence="7" id="KW-1185">Reference proteome</keyword>
<dbReference type="GO" id="GO:0016491">
    <property type="term" value="F:oxidoreductase activity"/>
    <property type="evidence" value="ECO:0007669"/>
    <property type="project" value="UniProtKB-KW"/>
</dbReference>
<organism evidence="6 7">
    <name type="scientific">Alkalibacillus filiformis</name>
    <dbReference type="NCBI Taxonomy" id="200990"/>
    <lineage>
        <taxon>Bacteria</taxon>
        <taxon>Bacillati</taxon>
        <taxon>Bacillota</taxon>
        <taxon>Bacilli</taxon>
        <taxon>Bacillales</taxon>
        <taxon>Bacillaceae</taxon>
        <taxon>Alkalibacillus</taxon>
    </lineage>
</organism>
<dbReference type="InterPro" id="IPR006076">
    <property type="entry name" value="FAD-dep_OxRdtase"/>
</dbReference>
<dbReference type="Gene3D" id="3.30.9.10">
    <property type="entry name" value="D-Amino Acid Oxidase, subunit A, domain 2"/>
    <property type="match status" value="1"/>
</dbReference>
<dbReference type="Proteomes" id="UP001236723">
    <property type="component" value="Unassembled WGS sequence"/>
</dbReference>
<dbReference type="SUPFAM" id="SSF51905">
    <property type="entry name" value="FAD/NAD(P)-binding domain"/>
    <property type="match status" value="1"/>
</dbReference>
<gene>
    <name evidence="6" type="ORF">J2R98_002187</name>
</gene>
<dbReference type="PANTHER" id="PTHR13847:SF286">
    <property type="entry name" value="D-AMINO ACID DEHYDROGENASE"/>
    <property type="match status" value="1"/>
</dbReference>
<name>A0ABU0DV53_9BACI</name>